<sequence>MWEYSSINPFFAIGSYLVVMRSIILSALFTIISGTAFADTYKINDWTVRNNIASSIPYAMYGAGRIENPASCKMENWKDDYGLIISAELVNEEPFMHLTLRKRRGYLDAIFGKYSWSKLNNGYGNRLILKADGKSYELTFEKEVTSENIFLTPYYKHDVEWFSNPSSRTDLEAFVERWRKSTAINTQVISRLFDANHLEVLNAEDGKTLADFFIKGTREAFAILQRCIQNGMKL</sequence>
<dbReference type="EMBL" id="JAAAXJ010000011">
    <property type="protein sequence ID" value="NBJ26196.1"/>
    <property type="molecule type" value="Genomic_DNA"/>
</dbReference>
<comment type="caution">
    <text evidence="1">The sequence shown here is derived from an EMBL/GenBank/DDBJ whole genome shotgun (WGS) entry which is preliminary data.</text>
</comment>
<organism evidence="1 2">
    <name type="scientific">Microvirga arsenatis</name>
    <dbReference type="NCBI Taxonomy" id="2692265"/>
    <lineage>
        <taxon>Bacteria</taxon>
        <taxon>Pseudomonadati</taxon>
        <taxon>Pseudomonadota</taxon>
        <taxon>Alphaproteobacteria</taxon>
        <taxon>Hyphomicrobiales</taxon>
        <taxon>Methylobacteriaceae</taxon>
        <taxon>Microvirga</taxon>
    </lineage>
</organism>
<evidence type="ECO:0000313" key="2">
    <source>
        <dbReference type="Proteomes" id="UP000818323"/>
    </source>
</evidence>
<name>A0ABW9Z5I0_9HYPH</name>
<evidence type="ECO:0000313" key="1">
    <source>
        <dbReference type="EMBL" id="NBJ26196.1"/>
    </source>
</evidence>
<protein>
    <submittedName>
        <fullName evidence="1">Uncharacterized protein</fullName>
    </submittedName>
</protein>
<gene>
    <name evidence="1" type="ORF">GR303_17790</name>
</gene>
<dbReference type="RefSeq" id="WP_161724784.1">
    <property type="nucleotide sequence ID" value="NZ_JAAAXI010000014.1"/>
</dbReference>
<keyword evidence="2" id="KW-1185">Reference proteome</keyword>
<reference evidence="1 2" key="1">
    <citation type="submission" date="2020-01" db="EMBL/GenBank/DDBJ databases">
        <title>Microvirga sp. nov., an arsenate reduction bacterium isolated from Tibet hotspring sediments.</title>
        <authorList>
            <person name="Yuan C.-G."/>
        </authorList>
    </citation>
    <scope>NUCLEOTIDE SEQUENCE [LARGE SCALE GENOMIC DNA]</scope>
    <source>
        <strain evidence="1 2">SYSU G3D203</strain>
    </source>
</reference>
<proteinExistence type="predicted"/>
<dbReference type="Proteomes" id="UP000818323">
    <property type="component" value="Unassembled WGS sequence"/>
</dbReference>
<accession>A0ABW9Z5I0</accession>